<protein>
    <recommendedName>
        <fullName evidence="14">Lysosomal protein NCU-G1</fullName>
    </recommendedName>
</protein>
<dbReference type="EMBL" id="CAIIXF020000010">
    <property type="protein sequence ID" value="CAH1797142.1"/>
    <property type="molecule type" value="Genomic_DNA"/>
</dbReference>
<evidence type="ECO:0000313" key="13">
    <source>
        <dbReference type="Proteomes" id="UP000749559"/>
    </source>
</evidence>
<evidence type="ECO:0000313" key="12">
    <source>
        <dbReference type="EMBL" id="CAH1797142.1"/>
    </source>
</evidence>
<feature type="transmembrane region" description="Helical" evidence="11">
    <location>
        <begin position="396"/>
        <end position="422"/>
    </location>
</feature>
<sequence length="452" mass="50059">LVTKMADGGKVNLAKKMSSFYRITSFLVIILSISNARKLSDIQFNPGCKLPECSKDVRNTSHINVAYIQAKGPKDTLHYVMSSVGSTSVLVAMTTDIKATLNIRWADFLSGNMTRIKNSINFTSAVEYAYAVSLNRVLEYNDFKDVARMTEYSAMNESYWRKFPTSAFNWNDSALTSDSDHNTVVFQTRMQDHSNSTKMNSSSPVFMGNGSLALKFQVFNDSSRNPMLPHLAHTNNSCQLDLVLFNISSAFKSARYAVELSLVTTDKASTPMSLKEDTSIDDEYTPGVFKIDDWVVGNGEHQTYIQWKPVSYLSDPASMKASTLARNYGLQNMAKTPQADILYAYFGDKLVNGQLAARSANVSFGLSMDKFYVKQNYTSWSATIGYGPPPADTLSLLVIIIIAVGIGVPVLLIMGGCIFLCVRKRKDQNDYKPLNADYNTECTVSYCSCVAG</sequence>
<dbReference type="GO" id="GO:0005765">
    <property type="term" value="C:lysosomal membrane"/>
    <property type="evidence" value="ECO:0007669"/>
    <property type="project" value="UniProtKB-SubCell"/>
</dbReference>
<dbReference type="Proteomes" id="UP000749559">
    <property type="component" value="Unassembled WGS sequence"/>
</dbReference>
<evidence type="ECO:0000256" key="6">
    <source>
        <dbReference type="ARBA" id="ARBA00023180"/>
    </source>
</evidence>
<keyword evidence="4 11" id="KW-1133">Transmembrane helix</keyword>
<dbReference type="Pfam" id="PF15065">
    <property type="entry name" value="NCU-G1"/>
    <property type="match status" value="1"/>
</dbReference>
<organism evidence="12 13">
    <name type="scientific">Owenia fusiformis</name>
    <name type="common">Polychaete worm</name>
    <dbReference type="NCBI Taxonomy" id="6347"/>
    <lineage>
        <taxon>Eukaryota</taxon>
        <taxon>Metazoa</taxon>
        <taxon>Spiralia</taxon>
        <taxon>Lophotrochozoa</taxon>
        <taxon>Annelida</taxon>
        <taxon>Polychaeta</taxon>
        <taxon>Sedentaria</taxon>
        <taxon>Canalipalpata</taxon>
        <taxon>Sabellida</taxon>
        <taxon>Oweniida</taxon>
        <taxon>Oweniidae</taxon>
        <taxon>Owenia</taxon>
    </lineage>
</organism>
<dbReference type="AlphaFoldDB" id="A0A8S4PUH1"/>
<evidence type="ECO:0000256" key="8">
    <source>
        <dbReference type="ARBA" id="ARBA00024176"/>
    </source>
</evidence>
<comment type="similarity">
    <text evidence="1">Belongs to the GLMP family.</text>
</comment>
<evidence type="ECO:0000256" key="2">
    <source>
        <dbReference type="ARBA" id="ARBA00022692"/>
    </source>
</evidence>
<evidence type="ECO:0000256" key="5">
    <source>
        <dbReference type="ARBA" id="ARBA00023136"/>
    </source>
</evidence>
<keyword evidence="7" id="KW-0458">Lysosome</keyword>
<keyword evidence="6" id="KW-0325">Glycoprotein</keyword>
<evidence type="ECO:0000256" key="7">
    <source>
        <dbReference type="ARBA" id="ARBA00023228"/>
    </source>
</evidence>
<feature type="non-terminal residue" evidence="12">
    <location>
        <position position="1"/>
    </location>
</feature>
<evidence type="ECO:0008006" key="14">
    <source>
        <dbReference type="Google" id="ProtNLM"/>
    </source>
</evidence>
<evidence type="ECO:0000256" key="10">
    <source>
        <dbReference type="ARBA" id="ARBA00044960"/>
    </source>
</evidence>
<dbReference type="PANTHER" id="PTHR31981">
    <property type="entry name" value="GLYCOSYLATED LYSOSOMAL MEMBRANE PROTEIN"/>
    <property type="match status" value="1"/>
</dbReference>
<dbReference type="OrthoDB" id="6264340at2759"/>
<dbReference type="PANTHER" id="PTHR31981:SF1">
    <property type="entry name" value="GLYCOSYLATED LYSOSOMAL MEMBRANE PROTEIN"/>
    <property type="match status" value="1"/>
</dbReference>
<name>A0A8S4PUH1_OWEFU</name>
<reference evidence="12" key="1">
    <citation type="submission" date="2022-03" db="EMBL/GenBank/DDBJ databases">
        <authorList>
            <person name="Martin C."/>
        </authorList>
    </citation>
    <scope>NUCLEOTIDE SEQUENCE</scope>
</reference>
<evidence type="ECO:0000256" key="1">
    <source>
        <dbReference type="ARBA" id="ARBA00010599"/>
    </source>
</evidence>
<evidence type="ECO:0000256" key="9">
    <source>
        <dbReference type="ARBA" id="ARBA00024189"/>
    </source>
</evidence>
<keyword evidence="2 11" id="KW-0812">Transmembrane</keyword>
<accession>A0A8S4PUH1</accession>
<keyword evidence="3" id="KW-0732">Signal</keyword>
<evidence type="ECO:0000256" key="11">
    <source>
        <dbReference type="SAM" id="Phobius"/>
    </source>
</evidence>
<gene>
    <name evidence="12" type="ORF">OFUS_LOCUS21477</name>
</gene>
<keyword evidence="5 11" id="KW-0472">Membrane</keyword>
<evidence type="ECO:0000256" key="3">
    <source>
        <dbReference type="ARBA" id="ARBA00022729"/>
    </source>
</evidence>
<keyword evidence="13" id="KW-1185">Reference proteome</keyword>
<dbReference type="InterPro" id="IPR029382">
    <property type="entry name" value="NCU-G1"/>
</dbReference>
<comment type="function">
    <text evidence="8">Required to protect lysosomal transporter MFSD1 from lysosomal proteolysis and for MFSD1 lysosomal localization.</text>
</comment>
<comment type="subunit">
    <text evidence="10">Interacts (via lumenal domain) with lysosomal protein MFSD1; the interaction starts while both proteins are still in the endoplasmic reticulum and is required for stabilization of MFSD1 in lysosomes but has no direct effect on its targeting to lysosomes or transporter activity.</text>
</comment>
<comment type="caution">
    <text evidence="12">The sequence shown here is derived from an EMBL/GenBank/DDBJ whole genome shotgun (WGS) entry which is preliminary data.</text>
</comment>
<proteinExistence type="inferred from homology"/>
<evidence type="ECO:0000256" key="4">
    <source>
        <dbReference type="ARBA" id="ARBA00022989"/>
    </source>
</evidence>
<comment type="subcellular location">
    <subcellularLocation>
        <location evidence="9">Lysosome membrane</location>
        <topology evidence="9">Single-pass type I membrane protein</topology>
        <orientation evidence="9">Lumenal side</orientation>
    </subcellularLocation>
</comment>